<dbReference type="PANTHER" id="PTHR11106">
    <property type="entry name" value="GANGLIOSIDE INDUCED DIFFERENTIATION ASSOCIATED PROTEIN 2-RELATED"/>
    <property type="match status" value="1"/>
</dbReference>
<protein>
    <submittedName>
        <fullName evidence="3">Similar to Macro domain-containing protein CT2219 acc. no. Q8KAE4</fullName>
    </submittedName>
</protein>
<evidence type="ECO:0000313" key="3">
    <source>
        <dbReference type="EMBL" id="CCX13132.1"/>
    </source>
</evidence>
<accession>U4L8I4</accession>
<dbReference type="PANTHER" id="PTHR11106:SF27">
    <property type="entry name" value="MACRO DOMAIN-CONTAINING PROTEIN"/>
    <property type="match status" value="1"/>
</dbReference>
<dbReference type="PROSITE" id="PS51154">
    <property type="entry name" value="MACRO"/>
    <property type="match status" value="1"/>
</dbReference>
<sequence>MMLQQGYTTTRAAFQLHRAAAHLHPTSTGKYLPLPALHRLPPQPQPQTQPIATIRSTRYITTTTIAFRNPHRQFRKPRKMLQQSDLPTLTTLYRSSSLPPSSSSPFYPPSSSLNSRISLIRADITTLSLPNGCIVNAAKQSLRGGGGVDGVIHNAAGPGLLEECITLGGCETGDAKITGAYELPVKRIVHTVGPVWWASGEGEARELLGSCYRTSLKLAVENGLDAIAFPAVSTGIYGYPSDKAARVALETTRKFLESKEAEGLQLVVFCNFLEKDEKVYKELIPLYFPPADEEVKDEGKEEKKKAEEKEATDKKEEAAEEKKDTEENKDTEDKTDTKEKKE</sequence>
<dbReference type="CDD" id="cd02908">
    <property type="entry name" value="Macro_OAADPr_deacetylase"/>
    <property type="match status" value="1"/>
</dbReference>
<evidence type="ECO:0000313" key="4">
    <source>
        <dbReference type="Proteomes" id="UP000018144"/>
    </source>
</evidence>
<keyword evidence="4" id="KW-1185">Reference proteome</keyword>
<dbReference type="AlphaFoldDB" id="U4L8I4"/>
<dbReference type="SMART" id="SM00506">
    <property type="entry name" value="A1pp"/>
    <property type="match status" value="1"/>
</dbReference>
<dbReference type="STRING" id="1076935.U4L8I4"/>
<reference evidence="3 4" key="1">
    <citation type="journal article" date="2013" name="PLoS Genet.">
        <title>The genome and development-dependent transcriptomes of Pyronema confluens: a window into fungal evolution.</title>
        <authorList>
            <person name="Traeger S."/>
            <person name="Altegoer F."/>
            <person name="Freitag M."/>
            <person name="Gabaldon T."/>
            <person name="Kempken F."/>
            <person name="Kumar A."/>
            <person name="Marcet-Houben M."/>
            <person name="Poggeler S."/>
            <person name="Stajich J.E."/>
            <person name="Nowrousian M."/>
        </authorList>
    </citation>
    <scope>NUCLEOTIDE SEQUENCE [LARGE SCALE GENOMIC DNA]</scope>
    <source>
        <strain evidence="4">CBS 100304</strain>
        <tissue evidence="3">Vegetative mycelium</tissue>
    </source>
</reference>
<dbReference type="OMA" id="RTLDGCQ"/>
<evidence type="ECO:0000256" key="1">
    <source>
        <dbReference type="SAM" id="MobiDB-lite"/>
    </source>
</evidence>
<feature type="domain" description="Macro" evidence="2">
    <location>
        <begin position="104"/>
        <end position="288"/>
    </location>
</feature>
<dbReference type="OrthoDB" id="6077599at2759"/>
<evidence type="ECO:0000259" key="2">
    <source>
        <dbReference type="PROSITE" id="PS51154"/>
    </source>
</evidence>
<dbReference type="EMBL" id="HF935781">
    <property type="protein sequence ID" value="CCX13132.1"/>
    <property type="molecule type" value="Genomic_DNA"/>
</dbReference>
<feature type="compositionally biased region" description="Basic and acidic residues" evidence="1">
    <location>
        <begin position="297"/>
        <end position="342"/>
    </location>
</feature>
<gene>
    <name evidence="3" type="ORF">PCON_12725</name>
</gene>
<organism evidence="3 4">
    <name type="scientific">Pyronema omphalodes (strain CBS 100304)</name>
    <name type="common">Pyronema confluens</name>
    <dbReference type="NCBI Taxonomy" id="1076935"/>
    <lineage>
        <taxon>Eukaryota</taxon>
        <taxon>Fungi</taxon>
        <taxon>Dikarya</taxon>
        <taxon>Ascomycota</taxon>
        <taxon>Pezizomycotina</taxon>
        <taxon>Pezizomycetes</taxon>
        <taxon>Pezizales</taxon>
        <taxon>Pyronemataceae</taxon>
        <taxon>Pyronema</taxon>
    </lineage>
</organism>
<dbReference type="Proteomes" id="UP000018144">
    <property type="component" value="Unassembled WGS sequence"/>
</dbReference>
<dbReference type="Pfam" id="PF01661">
    <property type="entry name" value="Macro"/>
    <property type="match status" value="1"/>
</dbReference>
<dbReference type="SUPFAM" id="SSF52949">
    <property type="entry name" value="Macro domain-like"/>
    <property type="match status" value="1"/>
</dbReference>
<dbReference type="InterPro" id="IPR002589">
    <property type="entry name" value="Macro_dom"/>
</dbReference>
<feature type="region of interest" description="Disordered" evidence="1">
    <location>
        <begin position="291"/>
        <end position="342"/>
    </location>
</feature>
<dbReference type="Gene3D" id="3.40.220.10">
    <property type="entry name" value="Leucine Aminopeptidase, subunit E, domain 1"/>
    <property type="match status" value="1"/>
</dbReference>
<proteinExistence type="predicted"/>
<dbReference type="eggNOG" id="KOG2633">
    <property type="taxonomic scope" value="Eukaryota"/>
</dbReference>
<dbReference type="InterPro" id="IPR043472">
    <property type="entry name" value="Macro_dom-like"/>
</dbReference>
<name>U4L8I4_PYROM</name>